<dbReference type="GO" id="GO:0042158">
    <property type="term" value="P:lipoprotein biosynthetic process"/>
    <property type="evidence" value="ECO:0007669"/>
    <property type="project" value="UniProtKB-UniRule"/>
</dbReference>
<accession>A0A4R8GQS4</accession>
<dbReference type="EC" id="2.5.1.145" evidence="7"/>
<dbReference type="EMBL" id="SOEF01000001">
    <property type="protein sequence ID" value="TDX48160.1"/>
    <property type="molecule type" value="Genomic_DNA"/>
</dbReference>
<feature type="transmembrane region" description="Helical" evidence="7">
    <location>
        <begin position="202"/>
        <end position="219"/>
    </location>
</feature>
<dbReference type="Proteomes" id="UP000295472">
    <property type="component" value="Unassembled WGS sequence"/>
</dbReference>
<reference evidence="8 9" key="1">
    <citation type="submission" date="2019-03" db="EMBL/GenBank/DDBJ databases">
        <title>Subsurface microbial communities from deep shales in Ohio and West Virginia, USA.</title>
        <authorList>
            <person name="Wrighton K."/>
        </authorList>
    </citation>
    <scope>NUCLEOTIDE SEQUENCE [LARGE SCALE GENOMIC DNA]</scope>
    <source>
        <strain evidence="8 9">DSMZ 11287</strain>
    </source>
</reference>
<keyword evidence="3 7" id="KW-0808">Transferase</keyword>
<evidence type="ECO:0000256" key="2">
    <source>
        <dbReference type="ARBA" id="ARBA00022475"/>
    </source>
</evidence>
<evidence type="ECO:0000256" key="3">
    <source>
        <dbReference type="ARBA" id="ARBA00022679"/>
    </source>
</evidence>
<keyword evidence="2 7" id="KW-1003">Cell membrane</keyword>
<dbReference type="PANTHER" id="PTHR30589:SF0">
    <property type="entry name" value="PHOSPHATIDYLGLYCEROL--PROLIPOPROTEIN DIACYLGLYCERYL TRANSFERASE"/>
    <property type="match status" value="1"/>
</dbReference>
<comment type="caution">
    <text evidence="8">The sequence shown here is derived from an EMBL/GenBank/DDBJ whole genome shotgun (WGS) entry which is preliminary data.</text>
</comment>
<evidence type="ECO:0000256" key="7">
    <source>
        <dbReference type="HAMAP-Rule" id="MF_01147"/>
    </source>
</evidence>
<evidence type="ECO:0000313" key="9">
    <source>
        <dbReference type="Proteomes" id="UP000295472"/>
    </source>
</evidence>
<comment type="catalytic activity">
    <reaction evidence="7">
        <text>L-cysteinyl-[prolipoprotein] + a 1,2-diacyl-sn-glycero-3-phospho-(1'-sn-glycerol) = an S-1,2-diacyl-sn-glyceryl-L-cysteinyl-[prolipoprotein] + sn-glycerol 1-phosphate + H(+)</text>
        <dbReference type="Rhea" id="RHEA:56712"/>
        <dbReference type="Rhea" id="RHEA-COMP:14679"/>
        <dbReference type="Rhea" id="RHEA-COMP:14680"/>
        <dbReference type="ChEBI" id="CHEBI:15378"/>
        <dbReference type="ChEBI" id="CHEBI:29950"/>
        <dbReference type="ChEBI" id="CHEBI:57685"/>
        <dbReference type="ChEBI" id="CHEBI:64716"/>
        <dbReference type="ChEBI" id="CHEBI:140658"/>
        <dbReference type="EC" id="2.5.1.145"/>
    </reaction>
</comment>
<dbReference type="NCBIfam" id="TIGR00544">
    <property type="entry name" value="lgt"/>
    <property type="match status" value="1"/>
</dbReference>
<feature type="transmembrane region" description="Helical" evidence="7">
    <location>
        <begin position="91"/>
        <end position="108"/>
    </location>
</feature>
<comment type="subcellular location">
    <subcellularLocation>
        <location evidence="7">Cell membrane</location>
        <topology evidence="7">Multi-pass membrane protein</topology>
    </subcellularLocation>
</comment>
<dbReference type="AlphaFoldDB" id="A0A4R8GQS4"/>
<evidence type="ECO:0000256" key="4">
    <source>
        <dbReference type="ARBA" id="ARBA00022692"/>
    </source>
</evidence>
<dbReference type="RefSeq" id="WP_089655667.1">
    <property type="nucleotide sequence ID" value="NZ_FNDF01000010.1"/>
</dbReference>
<keyword evidence="4 7" id="KW-0812">Transmembrane</keyword>
<evidence type="ECO:0000256" key="6">
    <source>
        <dbReference type="ARBA" id="ARBA00023136"/>
    </source>
</evidence>
<evidence type="ECO:0000313" key="8">
    <source>
        <dbReference type="EMBL" id="TDX48160.1"/>
    </source>
</evidence>
<comment type="pathway">
    <text evidence="7">Protein modification; lipoprotein biosynthesis (diacylglyceryl transfer).</text>
</comment>
<dbReference type="InterPro" id="IPR001640">
    <property type="entry name" value="Lgt"/>
</dbReference>
<protein>
    <recommendedName>
        <fullName evidence="7">Phosphatidylglycerol--prolipoprotein diacylglyceryl transferase</fullName>
        <ecNumber evidence="7">2.5.1.145</ecNumber>
    </recommendedName>
</protein>
<feature type="transmembrane region" description="Helical" evidence="7">
    <location>
        <begin position="50"/>
        <end position="71"/>
    </location>
</feature>
<comment type="similarity">
    <text evidence="1 7">Belongs to the Lgt family.</text>
</comment>
<evidence type="ECO:0000256" key="5">
    <source>
        <dbReference type="ARBA" id="ARBA00022989"/>
    </source>
</evidence>
<dbReference type="HAMAP" id="MF_01147">
    <property type="entry name" value="Lgt"/>
    <property type="match status" value="1"/>
</dbReference>
<dbReference type="Pfam" id="PF01790">
    <property type="entry name" value="LGT"/>
    <property type="match status" value="1"/>
</dbReference>
<feature type="binding site" evidence="7">
    <location>
        <position position="135"/>
    </location>
    <ligand>
        <name>a 1,2-diacyl-sn-glycero-3-phospho-(1'-sn-glycerol)</name>
        <dbReference type="ChEBI" id="CHEBI:64716"/>
    </ligand>
</feature>
<feature type="transmembrane region" description="Helical" evidence="7">
    <location>
        <begin position="175"/>
        <end position="195"/>
    </location>
</feature>
<dbReference type="PANTHER" id="PTHR30589">
    <property type="entry name" value="PROLIPOPROTEIN DIACYLGLYCERYL TRANSFERASE"/>
    <property type="match status" value="1"/>
</dbReference>
<organism evidence="8 9">
    <name type="scientific">Halanaerobium congolense</name>
    <dbReference type="NCBI Taxonomy" id="54121"/>
    <lineage>
        <taxon>Bacteria</taxon>
        <taxon>Bacillati</taxon>
        <taxon>Bacillota</taxon>
        <taxon>Clostridia</taxon>
        <taxon>Halanaerobiales</taxon>
        <taxon>Halanaerobiaceae</taxon>
        <taxon>Halanaerobium</taxon>
    </lineage>
</organism>
<feature type="transmembrane region" description="Helical" evidence="7">
    <location>
        <begin position="235"/>
        <end position="254"/>
    </location>
</feature>
<keyword evidence="5 7" id="KW-1133">Transmembrane helix</keyword>
<proteinExistence type="inferred from homology"/>
<name>A0A4R8GQS4_9FIRM</name>
<keyword evidence="8" id="KW-0449">Lipoprotein</keyword>
<dbReference type="GO" id="GO:0008961">
    <property type="term" value="F:phosphatidylglycerol-prolipoprotein diacylglyceryl transferase activity"/>
    <property type="evidence" value="ECO:0007669"/>
    <property type="project" value="UniProtKB-UniRule"/>
</dbReference>
<sequence>MIKIIDPVMIEIFSLPIRWYGVIIVSGIIISLIILNYLLQGEDEFDFEFFLDYIIIALPLGIISARLYYVIFNLDYYLEEPLKILAINEGGLAIHGGLLMGIAVLFFLTRKRNKKFLKALDYLAPITAFAQAVGRWGNFMNQEAYGQIVNESYYNFFPEFIKNQMWIDGSYREAAFLYESVLNFLLFIILVFYLNSKQKKDGEIFSLYLIFYSIFRFFIEEQRTDSLLISGEIQVAKLVSVLMIIAGCLLLYYIRKRRDFKKVE</sequence>
<dbReference type="UniPathway" id="UPA00664"/>
<dbReference type="PROSITE" id="PS01311">
    <property type="entry name" value="LGT"/>
    <property type="match status" value="1"/>
</dbReference>
<dbReference type="GO" id="GO:0005886">
    <property type="term" value="C:plasma membrane"/>
    <property type="evidence" value="ECO:0007669"/>
    <property type="project" value="UniProtKB-SubCell"/>
</dbReference>
<feature type="transmembrane region" description="Helical" evidence="7">
    <location>
        <begin position="17"/>
        <end position="38"/>
    </location>
</feature>
<evidence type="ECO:0000256" key="1">
    <source>
        <dbReference type="ARBA" id="ARBA00007150"/>
    </source>
</evidence>
<gene>
    <name evidence="7" type="primary">lgt</name>
    <name evidence="8" type="ORF">C7954_101129</name>
</gene>
<keyword evidence="6 7" id="KW-0472">Membrane</keyword>
<comment type="function">
    <text evidence="7">Catalyzes the transfer of the diacylglyceryl group from phosphatidylglycerol to the sulfhydryl group of the N-terminal cysteine of a prolipoprotein, the first step in the formation of mature lipoproteins.</text>
</comment>
<dbReference type="GeneID" id="57011543"/>